<keyword evidence="2" id="KW-1185">Reference proteome</keyword>
<dbReference type="PANTHER" id="PTHR34239">
    <property type="entry name" value="APPLE DOMAIN-CONTAINING PROTEIN"/>
    <property type="match status" value="1"/>
</dbReference>
<gene>
    <name evidence="1" type="ORF">P5673_012126</name>
</gene>
<evidence type="ECO:0000313" key="2">
    <source>
        <dbReference type="Proteomes" id="UP001249851"/>
    </source>
</evidence>
<dbReference type="AlphaFoldDB" id="A0AAD9V896"/>
<reference evidence="1" key="1">
    <citation type="journal article" date="2023" name="G3 (Bethesda)">
        <title>Whole genome assembly and annotation of the endangered Caribbean coral Acropora cervicornis.</title>
        <authorList>
            <person name="Selwyn J.D."/>
            <person name="Vollmer S.V."/>
        </authorList>
    </citation>
    <scope>NUCLEOTIDE SEQUENCE</scope>
    <source>
        <strain evidence="1">K2</strain>
    </source>
</reference>
<name>A0AAD9V896_ACRCE</name>
<accession>A0AAD9V896</accession>
<dbReference type="PANTHER" id="PTHR34239:SF2">
    <property type="entry name" value="TRANSPOSABLE ELEMENT P TRANSPOSASE_THAP9 CONSERVED DOMAIN-CONTAINING PROTEIN"/>
    <property type="match status" value="1"/>
</dbReference>
<proteinExistence type="predicted"/>
<dbReference type="EMBL" id="JARQWQ010000022">
    <property type="protein sequence ID" value="KAK2564647.1"/>
    <property type="molecule type" value="Genomic_DNA"/>
</dbReference>
<comment type="caution">
    <text evidence="1">The sequence shown here is derived from an EMBL/GenBank/DDBJ whole genome shotgun (WGS) entry which is preliminary data.</text>
</comment>
<organism evidence="1 2">
    <name type="scientific">Acropora cervicornis</name>
    <name type="common">Staghorn coral</name>
    <dbReference type="NCBI Taxonomy" id="6130"/>
    <lineage>
        <taxon>Eukaryota</taxon>
        <taxon>Metazoa</taxon>
        <taxon>Cnidaria</taxon>
        <taxon>Anthozoa</taxon>
        <taxon>Hexacorallia</taxon>
        <taxon>Scleractinia</taxon>
        <taxon>Astrocoeniina</taxon>
        <taxon>Acroporidae</taxon>
        <taxon>Acropora</taxon>
    </lineage>
</organism>
<protein>
    <submittedName>
        <fullName evidence="1">Uncharacterized protein</fullName>
    </submittedName>
</protein>
<reference evidence="1" key="2">
    <citation type="journal article" date="2023" name="Science">
        <title>Genomic signatures of disease resistance in endangered staghorn corals.</title>
        <authorList>
            <person name="Vollmer S.V."/>
            <person name="Selwyn J.D."/>
            <person name="Despard B.A."/>
            <person name="Roesel C.L."/>
        </authorList>
    </citation>
    <scope>NUCLEOTIDE SEQUENCE</scope>
    <source>
        <strain evidence="1">K2</strain>
    </source>
</reference>
<sequence>MAARSAILEASRGACGTIKANLVDALVLILSGNRELNLKRRELLRPDLNAQFSALWNLFTAISKELFGNDVGKEIDEVAKTNRLRGKSWLHIRKVVLLVINPTSAEQRSLETDCEARNSPQGNPGITPPQLNWGPCIRLVRDKDIILRDSLGDFEGFMSLSPESMGDLNWWFDTLPSADRSIDHGVPNFTLTSDASLRVWDAASGTFCTHGLWSEAETTYHINVLELLAVK</sequence>
<evidence type="ECO:0000313" key="1">
    <source>
        <dbReference type="EMBL" id="KAK2564647.1"/>
    </source>
</evidence>
<dbReference type="Proteomes" id="UP001249851">
    <property type="component" value="Unassembled WGS sequence"/>
</dbReference>